<dbReference type="AlphaFoldDB" id="A0AAV7J6H9"/>
<sequence length="145" mass="16975">MRSGIEGNSAVTRKYKKEKVYAREFMAALSLCWPCHTRLPYERRALGSSPMNFGTRLYRHLSQQRGEAIQTFPSCLFPVLLRYYYMLLKLENHIVMVMHMLNALHFKCAIVPLKKLPTFTAKIIKLEWPINFIEFNLSNCAVLIF</sequence>
<protein>
    <submittedName>
        <fullName evidence="1">Uncharacterized protein</fullName>
    </submittedName>
</protein>
<evidence type="ECO:0000313" key="2">
    <source>
        <dbReference type="Proteomes" id="UP000826195"/>
    </source>
</evidence>
<proteinExistence type="predicted"/>
<accession>A0AAV7J6H9</accession>
<gene>
    <name evidence="1" type="ORF">KQX54_012103</name>
</gene>
<dbReference type="Proteomes" id="UP000826195">
    <property type="component" value="Unassembled WGS sequence"/>
</dbReference>
<comment type="caution">
    <text evidence="1">The sequence shown here is derived from an EMBL/GenBank/DDBJ whole genome shotgun (WGS) entry which is preliminary data.</text>
</comment>
<dbReference type="EMBL" id="JAHXZJ010000001">
    <property type="protein sequence ID" value="KAH0567716.1"/>
    <property type="molecule type" value="Genomic_DNA"/>
</dbReference>
<organism evidence="1 2">
    <name type="scientific">Cotesia glomerata</name>
    <name type="common">Lepidopteran parasitic wasp</name>
    <name type="synonym">Apanteles glomeratus</name>
    <dbReference type="NCBI Taxonomy" id="32391"/>
    <lineage>
        <taxon>Eukaryota</taxon>
        <taxon>Metazoa</taxon>
        <taxon>Ecdysozoa</taxon>
        <taxon>Arthropoda</taxon>
        <taxon>Hexapoda</taxon>
        <taxon>Insecta</taxon>
        <taxon>Pterygota</taxon>
        <taxon>Neoptera</taxon>
        <taxon>Endopterygota</taxon>
        <taxon>Hymenoptera</taxon>
        <taxon>Apocrita</taxon>
        <taxon>Ichneumonoidea</taxon>
        <taxon>Braconidae</taxon>
        <taxon>Microgastrinae</taxon>
        <taxon>Cotesia</taxon>
    </lineage>
</organism>
<name>A0AAV7J6H9_COTGL</name>
<reference evidence="1 2" key="1">
    <citation type="journal article" date="2021" name="J. Hered.">
        <title>A chromosome-level genome assembly of the parasitoid wasp, Cotesia glomerata (Hymenoptera: Braconidae).</title>
        <authorList>
            <person name="Pinto B.J."/>
            <person name="Weis J.J."/>
            <person name="Gamble T."/>
            <person name="Ode P.J."/>
            <person name="Paul R."/>
            <person name="Zaspel J.M."/>
        </authorList>
    </citation>
    <scope>NUCLEOTIDE SEQUENCE [LARGE SCALE GENOMIC DNA]</scope>
    <source>
        <strain evidence="1">CgM1</strain>
    </source>
</reference>
<evidence type="ECO:0000313" key="1">
    <source>
        <dbReference type="EMBL" id="KAH0567716.1"/>
    </source>
</evidence>
<keyword evidence="2" id="KW-1185">Reference proteome</keyword>